<dbReference type="Pfam" id="PF00395">
    <property type="entry name" value="SLH"/>
    <property type="match status" value="3"/>
</dbReference>
<dbReference type="InterPro" id="IPR012332">
    <property type="entry name" value="Autotransporter_pectin_lyase_C"/>
</dbReference>
<evidence type="ECO:0000256" key="3">
    <source>
        <dbReference type="SAM" id="SignalP"/>
    </source>
</evidence>
<keyword evidence="3" id="KW-0732">Signal</keyword>
<feature type="region of interest" description="Disordered" evidence="2">
    <location>
        <begin position="606"/>
        <end position="632"/>
    </location>
</feature>
<evidence type="ECO:0000256" key="1">
    <source>
        <dbReference type="ARBA" id="ARBA00022737"/>
    </source>
</evidence>
<protein>
    <submittedName>
        <fullName evidence="5">S-layer homology domain-containing protein</fullName>
    </submittedName>
</protein>
<evidence type="ECO:0000259" key="4">
    <source>
        <dbReference type="PROSITE" id="PS51272"/>
    </source>
</evidence>
<feature type="signal peptide" evidence="3">
    <location>
        <begin position="1"/>
        <end position="29"/>
    </location>
</feature>
<feature type="chain" id="PRO_5045216292" evidence="3">
    <location>
        <begin position="30"/>
        <end position="1053"/>
    </location>
</feature>
<feature type="domain" description="SLH" evidence="4">
    <location>
        <begin position="926"/>
        <end position="989"/>
    </location>
</feature>
<keyword evidence="1" id="KW-0677">Repeat</keyword>
<comment type="caution">
    <text evidence="5">The sequence shown here is derived from an EMBL/GenBank/DDBJ whole genome shotgun (WGS) entry which is preliminary data.</text>
</comment>
<keyword evidence="6" id="KW-1185">Reference proteome</keyword>
<dbReference type="Gene3D" id="2.160.20.20">
    <property type="match status" value="1"/>
</dbReference>
<dbReference type="InterPro" id="IPR001119">
    <property type="entry name" value="SLH_dom"/>
</dbReference>
<feature type="domain" description="SLH" evidence="4">
    <location>
        <begin position="866"/>
        <end position="924"/>
    </location>
</feature>
<feature type="domain" description="SLH" evidence="4">
    <location>
        <begin position="992"/>
        <end position="1053"/>
    </location>
</feature>
<dbReference type="EMBL" id="JBCITM010000032">
    <property type="protein sequence ID" value="MEN1762218.1"/>
    <property type="molecule type" value="Genomic_DNA"/>
</dbReference>
<reference evidence="5 6" key="1">
    <citation type="submission" date="2024-04" db="EMBL/GenBank/DDBJ databases">
        <title>Genome sequencing and metabolic network reconstruction of aminoacids and betaine degradation by Anoxynatronum sibiricum.</title>
        <authorList>
            <person name="Detkova E.N."/>
            <person name="Boltjanskaja Y.V."/>
            <person name="Mardanov A.V."/>
            <person name="Kevbrin V."/>
        </authorList>
    </citation>
    <scope>NUCLEOTIDE SEQUENCE [LARGE SCALE GENOMIC DNA]</scope>
    <source>
        <strain evidence="5 6">Z-7981</strain>
    </source>
</reference>
<evidence type="ECO:0000313" key="5">
    <source>
        <dbReference type="EMBL" id="MEN1762218.1"/>
    </source>
</evidence>
<dbReference type="PANTHER" id="PTHR43308:SF5">
    <property type="entry name" value="S-LAYER PROTEIN _ PEPTIDOGLYCAN ENDO-BETA-N-ACETYLGLUCOSAMINIDASE"/>
    <property type="match status" value="1"/>
</dbReference>
<name>A0ABU9VYZ5_9CLOT</name>
<dbReference type="Proteomes" id="UP001407405">
    <property type="component" value="Unassembled WGS sequence"/>
</dbReference>
<sequence>MKMKQTLSFVIVLALVLSLTAPVGLPAYADAVSSSSTEHIFYINAGDITMTAGTGGYDGMIAVKHGPTSVTAHVYENDRLVITGTTTANRVVVDGVKANITLRDVDMHHTNEAVFELKSAADVTLALDGDNILVSGVHRAGLQVSIGSKIIIRGTGFLSATGGDGGAGIGGGAYGAGGTVTIEGGTVTATGGGDCMMGGDGGAGIGGGAYGEGGGTITIEGGTVTATGGGGSASGGGAGIGGGVYGEGGTITIEGGTVTATGGGGSTFGGGAGIGGGVYGEGGTITIEGGIVTATGGGQGAGIGGGWSGAGGTVTINAAATVKAVSETLSNPAIHTFTGSIEAASTAAVFMANFSGLKSPETPTHIHVKGVFNPMTSFSPTRAYQSIAVTVPADTYQLKTDGHYQQHLTSPLTEPSTDFVIAGAGLAAFDDVENAANPPIVNDEQAPPTGLAGIAPTSTANNDGKITGTTTTMEYKQPSSSTWLEVTGTEITGLSAGTYKVRFKAKTGFHASPSVDVTVPEYVAPNQDQSAPTGLAGIAPTSTANNDGKITGTTTTMEYKLHASSTWLEVTGTEITGLSAGTYKVRFKAKTGFHASPSITITVPTYTAPSTGGGGSGSSSPRPPATPSASKDVAVIINNGTQKSGTETRTEIEGRTEIKLVVDSQQMKNHLENAIKENNGTNEVIIPVTNTGDIIKVVLTGDILKKMEDHNVTLSVREKKIEYRIDSANFTIEKIAQTMGISLDSLQSIDVEISINKIPAAQAEALKEQATASGHEILFDPVQFEITARATSADGKVQEVKINQFSHFAERIMEIPEDIDPSKVATGIVFHADGSYSHVPTVVFEKDGKWYARISSLTNSIYTLIGNPVTVAAVENHWSKVPVNDMAARLIISNPNTFEPDQPITRGEFAQYITKALGIYRIDELKTTRFTDVSKEDKLFNAITVATEYRLISGYPDRAFKPNDQITREEAMSMYARAMEIVGLKEADNKRIENYKDKDQVADWAYEAVKKTVSIGVFSGKTGETINPKDTFTHAEAATAVRNLLVKAQLINP</sequence>
<dbReference type="PROSITE" id="PS51272">
    <property type="entry name" value="SLH"/>
    <property type="match status" value="3"/>
</dbReference>
<organism evidence="5 6">
    <name type="scientific">Anoxynatronum sibiricum</name>
    <dbReference type="NCBI Taxonomy" id="210623"/>
    <lineage>
        <taxon>Bacteria</taxon>
        <taxon>Bacillati</taxon>
        <taxon>Bacillota</taxon>
        <taxon>Clostridia</taxon>
        <taxon>Eubacteriales</taxon>
        <taxon>Clostridiaceae</taxon>
        <taxon>Anoxynatronum</taxon>
    </lineage>
</organism>
<dbReference type="PANTHER" id="PTHR43308">
    <property type="entry name" value="OUTER MEMBRANE PROTEIN ALPHA-RELATED"/>
    <property type="match status" value="1"/>
</dbReference>
<gene>
    <name evidence="5" type="ORF">AAIG11_17140</name>
</gene>
<evidence type="ECO:0000256" key="2">
    <source>
        <dbReference type="SAM" id="MobiDB-lite"/>
    </source>
</evidence>
<proteinExistence type="predicted"/>
<dbReference type="RefSeq" id="WP_343187480.1">
    <property type="nucleotide sequence ID" value="NZ_JBCITM010000032.1"/>
</dbReference>
<accession>A0ABU9VYZ5</accession>
<evidence type="ECO:0000313" key="6">
    <source>
        <dbReference type="Proteomes" id="UP001407405"/>
    </source>
</evidence>
<dbReference type="InterPro" id="IPR051465">
    <property type="entry name" value="Cell_Envelope_Struct_Comp"/>
</dbReference>